<feature type="compositionally biased region" description="Basic residues" evidence="1">
    <location>
        <begin position="18"/>
        <end position="28"/>
    </location>
</feature>
<organism evidence="2 3">
    <name type="scientific">Camelimonas fluminis</name>
    <dbReference type="NCBI Taxonomy" id="1576911"/>
    <lineage>
        <taxon>Bacteria</taxon>
        <taxon>Pseudomonadati</taxon>
        <taxon>Pseudomonadota</taxon>
        <taxon>Alphaproteobacteria</taxon>
        <taxon>Hyphomicrobiales</taxon>
        <taxon>Chelatococcaceae</taxon>
        <taxon>Camelimonas</taxon>
    </lineage>
</organism>
<comment type="caution">
    <text evidence="2">The sequence shown here is derived from an EMBL/GenBank/DDBJ whole genome shotgun (WGS) entry which is preliminary data.</text>
</comment>
<protein>
    <submittedName>
        <fullName evidence="2">Uncharacterized protein</fullName>
    </submittedName>
</protein>
<evidence type="ECO:0000256" key="1">
    <source>
        <dbReference type="SAM" id="MobiDB-lite"/>
    </source>
</evidence>
<evidence type="ECO:0000313" key="2">
    <source>
        <dbReference type="EMBL" id="MFC3637389.1"/>
    </source>
</evidence>
<name>A0ABV7UGA6_9HYPH</name>
<dbReference type="Proteomes" id="UP001595704">
    <property type="component" value="Unassembled WGS sequence"/>
</dbReference>
<gene>
    <name evidence="2" type="ORF">ACFONL_08320</name>
</gene>
<reference evidence="3" key="1">
    <citation type="journal article" date="2019" name="Int. J. Syst. Evol. Microbiol.">
        <title>The Global Catalogue of Microorganisms (GCM) 10K type strain sequencing project: providing services to taxonomists for standard genome sequencing and annotation.</title>
        <authorList>
            <consortium name="The Broad Institute Genomics Platform"/>
            <consortium name="The Broad Institute Genome Sequencing Center for Infectious Disease"/>
            <person name="Wu L."/>
            <person name="Ma J."/>
        </authorList>
    </citation>
    <scope>NUCLEOTIDE SEQUENCE [LARGE SCALE GENOMIC DNA]</scope>
    <source>
        <strain evidence="3">KCTC 42282</strain>
    </source>
</reference>
<accession>A0ABV7UGA6</accession>
<dbReference type="EMBL" id="JBHRYC010000037">
    <property type="protein sequence ID" value="MFC3637389.1"/>
    <property type="molecule type" value="Genomic_DNA"/>
</dbReference>
<proteinExistence type="predicted"/>
<keyword evidence="3" id="KW-1185">Reference proteome</keyword>
<sequence>MTTPPQHFQDRAAPPRAPKMRQSKKRGARQTATPRTISGFCRILRIHRTSSPRMETVCMVKPAAAPMGRDFPRKPAALVTAAECRYP</sequence>
<feature type="region of interest" description="Disordered" evidence="1">
    <location>
        <begin position="1"/>
        <end position="34"/>
    </location>
</feature>
<evidence type="ECO:0000313" key="3">
    <source>
        <dbReference type="Proteomes" id="UP001595704"/>
    </source>
</evidence>